<evidence type="ECO:0000256" key="1">
    <source>
        <dbReference type="ARBA" id="ARBA00004571"/>
    </source>
</evidence>
<accession>A0ABS8GAM4</accession>
<dbReference type="Gene3D" id="2.40.170.20">
    <property type="entry name" value="TonB-dependent receptor, beta-barrel domain"/>
    <property type="match status" value="1"/>
</dbReference>
<dbReference type="SUPFAM" id="SSF56935">
    <property type="entry name" value="Porins"/>
    <property type="match status" value="1"/>
</dbReference>
<reference evidence="10 11" key="1">
    <citation type="submission" date="2021-10" db="EMBL/GenBank/DDBJ databases">
        <title>Draft genome of Aestuariibacter halophilus JC2043.</title>
        <authorList>
            <person name="Emsley S.A."/>
            <person name="Pfannmuller K.M."/>
            <person name="Ushijima B."/>
            <person name="Saw J.H."/>
            <person name="Videau P."/>
        </authorList>
    </citation>
    <scope>NUCLEOTIDE SEQUENCE [LARGE SCALE GENOMIC DNA]</scope>
    <source>
        <strain evidence="10 11">JC2043</strain>
    </source>
</reference>
<keyword evidence="5" id="KW-0798">TonB box</keyword>
<keyword evidence="3" id="KW-1134">Transmembrane beta strand</keyword>
<feature type="domain" description="TonB-dependent receptor-like beta-barrel" evidence="9">
    <location>
        <begin position="217"/>
        <end position="650"/>
    </location>
</feature>
<keyword evidence="11" id="KW-1185">Reference proteome</keyword>
<dbReference type="InterPro" id="IPR036942">
    <property type="entry name" value="Beta-barrel_TonB_sf"/>
</dbReference>
<organism evidence="10 11">
    <name type="scientific">Fluctibacter halophilus</name>
    <dbReference type="NCBI Taxonomy" id="226011"/>
    <lineage>
        <taxon>Bacteria</taxon>
        <taxon>Pseudomonadati</taxon>
        <taxon>Pseudomonadota</taxon>
        <taxon>Gammaproteobacteria</taxon>
        <taxon>Alteromonadales</taxon>
        <taxon>Alteromonadaceae</taxon>
        <taxon>Fluctibacter</taxon>
    </lineage>
</organism>
<keyword evidence="6" id="KW-0472">Membrane</keyword>
<keyword evidence="10" id="KW-0675">Receptor</keyword>
<dbReference type="PANTHER" id="PTHR30069">
    <property type="entry name" value="TONB-DEPENDENT OUTER MEMBRANE RECEPTOR"/>
    <property type="match status" value="1"/>
</dbReference>
<dbReference type="InterPro" id="IPR039426">
    <property type="entry name" value="TonB-dep_rcpt-like"/>
</dbReference>
<evidence type="ECO:0000256" key="3">
    <source>
        <dbReference type="ARBA" id="ARBA00022452"/>
    </source>
</evidence>
<feature type="signal peptide" evidence="8">
    <location>
        <begin position="1"/>
        <end position="28"/>
    </location>
</feature>
<evidence type="ECO:0000256" key="2">
    <source>
        <dbReference type="ARBA" id="ARBA00022448"/>
    </source>
</evidence>
<evidence type="ECO:0000256" key="5">
    <source>
        <dbReference type="ARBA" id="ARBA00023077"/>
    </source>
</evidence>
<evidence type="ECO:0000256" key="6">
    <source>
        <dbReference type="ARBA" id="ARBA00023136"/>
    </source>
</evidence>
<keyword evidence="8" id="KW-0732">Signal</keyword>
<sequence length="691" mass="76316">MSVLFLRRQGVLCRALFCLSAVSASVAAQTIETIQVHGQSTPMTKVPLAPSSALSADYRDALSTLPGVTVNSNGPLTALPQYRGLFGYRLPVDVDHAPVIGAGPNAMDPPLSHALPLPAQQITFYAGVAPVSAGAETLAGKLSVSQNTEALFSDARRLQGNLTLQATNQGNERNHSGHVLLSDDNYYAAMTAMEQRADARFDGNNNAIPNGFYQRRAMNLQGGWRDAQQTLQWQYNNLNTDASGTPALAMDIEYIDAQWYRASVERQLSGNHSLSVRWFGNTNQHGMNNYQFRPTPNNKARLNTVDSRALGGSVALLSRLSDSSTMQWGVETLAARHNSVITNPLMGTLQIDNFNDIQRDRYSLFGQWEFNADSWQLQVGTRATRVEAQADDVSHSMAMMMPAVAGLVERFNTANKEQSFQFVDATLNLVWDWSDGWQGTLDAGVKHRAPEYSTLYTWLPLGISGGLADGQNYLGNLDLNEEQNRQLNLGIAHARQDLQFTAQLFYQDIADYILGEPSQDTLANQVAMMMGNSVPLQWQNIDAHLWGLEAGLVWQWTSQWSFEANGALTRGKRDDRDEPLYRIAPANFRVAVQWQQGGWSAGAQAQWIAAQTDVSSLQLETPSEAYSLVDLHGQYRWSNGLLLRLSVSNLFDTAYQSHLAGINRVADASVPVGERLYGRGRTVHGTLSWQW</sequence>
<keyword evidence="2" id="KW-0813">Transport</keyword>
<dbReference type="EMBL" id="JAJEWP010000003">
    <property type="protein sequence ID" value="MCC2617136.1"/>
    <property type="molecule type" value="Genomic_DNA"/>
</dbReference>
<gene>
    <name evidence="10" type="ORF">LJ739_12860</name>
</gene>
<evidence type="ECO:0000256" key="8">
    <source>
        <dbReference type="SAM" id="SignalP"/>
    </source>
</evidence>
<protein>
    <submittedName>
        <fullName evidence="10">TonB-dependent receptor</fullName>
    </submittedName>
</protein>
<evidence type="ECO:0000256" key="7">
    <source>
        <dbReference type="ARBA" id="ARBA00023237"/>
    </source>
</evidence>
<dbReference type="Proteomes" id="UP001520878">
    <property type="component" value="Unassembled WGS sequence"/>
</dbReference>
<comment type="subcellular location">
    <subcellularLocation>
        <location evidence="1">Cell outer membrane</location>
        <topology evidence="1">Multi-pass membrane protein</topology>
    </subcellularLocation>
</comment>
<dbReference type="InterPro" id="IPR000531">
    <property type="entry name" value="Beta-barrel_TonB"/>
</dbReference>
<evidence type="ECO:0000256" key="4">
    <source>
        <dbReference type="ARBA" id="ARBA00022692"/>
    </source>
</evidence>
<proteinExistence type="predicted"/>
<evidence type="ECO:0000259" key="9">
    <source>
        <dbReference type="Pfam" id="PF00593"/>
    </source>
</evidence>
<evidence type="ECO:0000313" key="10">
    <source>
        <dbReference type="EMBL" id="MCC2617136.1"/>
    </source>
</evidence>
<feature type="chain" id="PRO_5045325353" evidence="8">
    <location>
        <begin position="29"/>
        <end position="691"/>
    </location>
</feature>
<name>A0ABS8GAM4_9ALTE</name>
<keyword evidence="4" id="KW-0812">Transmembrane</keyword>
<keyword evidence="7" id="KW-0998">Cell outer membrane</keyword>
<comment type="caution">
    <text evidence="10">The sequence shown here is derived from an EMBL/GenBank/DDBJ whole genome shotgun (WGS) entry which is preliminary data.</text>
</comment>
<dbReference type="RefSeq" id="WP_229161080.1">
    <property type="nucleotide sequence ID" value="NZ_JAJEWP010000003.1"/>
</dbReference>
<evidence type="ECO:0000313" key="11">
    <source>
        <dbReference type="Proteomes" id="UP001520878"/>
    </source>
</evidence>
<dbReference type="PANTHER" id="PTHR30069:SF49">
    <property type="entry name" value="OUTER MEMBRANE PROTEIN C"/>
    <property type="match status" value="1"/>
</dbReference>
<dbReference type="Pfam" id="PF00593">
    <property type="entry name" value="TonB_dep_Rec_b-barrel"/>
    <property type="match status" value="1"/>
</dbReference>